<reference evidence="2 3" key="1">
    <citation type="submission" date="2023-05" db="EMBL/GenBank/DDBJ databases">
        <title>A 100% complete, gapless, phased diploid assembly of the Scenedesmus obliquus UTEX 3031 genome.</title>
        <authorList>
            <person name="Biondi T.C."/>
            <person name="Hanschen E.R."/>
            <person name="Kwon T."/>
            <person name="Eng W."/>
            <person name="Kruse C.P.S."/>
            <person name="Koehler S.I."/>
            <person name="Kunde Y."/>
            <person name="Gleasner C.D."/>
            <person name="You Mak K.T."/>
            <person name="Polle J."/>
            <person name="Hovde B.T."/>
            <person name="Starkenburg S.R."/>
        </authorList>
    </citation>
    <scope>NUCLEOTIDE SEQUENCE [LARGE SCALE GENOMIC DNA]</scope>
    <source>
        <strain evidence="2 3">DOE0152z</strain>
    </source>
</reference>
<dbReference type="Proteomes" id="UP001244341">
    <property type="component" value="Chromosome 15b"/>
</dbReference>
<proteinExistence type="predicted"/>
<accession>A0ABY8UMX8</accession>
<name>A0ABY8UMX8_TETOB</name>
<protein>
    <submittedName>
        <fullName evidence="2">Uncharacterized protein</fullName>
    </submittedName>
</protein>
<feature type="compositionally biased region" description="Basic residues" evidence="1">
    <location>
        <begin position="284"/>
        <end position="294"/>
    </location>
</feature>
<feature type="compositionally biased region" description="Acidic residues" evidence="1">
    <location>
        <begin position="333"/>
        <end position="342"/>
    </location>
</feature>
<evidence type="ECO:0000313" key="2">
    <source>
        <dbReference type="EMBL" id="WIA22899.1"/>
    </source>
</evidence>
<organism evidence="2 3">
    <name type="scientific">Tetradesmus obliquus</name>
    <name type="common">Green alga</name>
    <name type="synonym">Acutodesmus obliquus</name>
    <dbReference type="NCBI Taxonomy" id="3088"/>
    <lineage>
        <taxon>Eukaryota</taxon>
        <taxon>Viridiplantae</taxon>
        <taxon>Chlorophyta</taxon>
        <taxon>core chlorophytes</taxon>
        <taxon>Chlorophyceae</taxon>
        <taxon>CS clade</taxon>
        <taxon>Sphaeropleales</taxon>
        <taxon>Scenedesmaceae</taxon>
        <taxon>Tetradesmus</taxon>
    </lineage>
</organism>
<feature type="region of interest" description="Disordered" evidence="1">
    <location>
        <begin position="270"/>
        <end position="303"/>
    </location>
</feature>
<keyword evidence="3" id="KW-1185">Reference proteome</keyword>
<sequence>MIRHRDKAISHVEKILQELSEDPSSGVQFVPHSRTLAIFKETSYMVSSRHGHPIHRDPEHPKEKPFPWKGLGYLRKRQYKILTPAGAYVPSSMPGMADVTFKMKLVDPDTAPGELQLQQQVGAAKLTAKVEFDIHCDHGRPTMSPLYRPVSQDIDVSKIANVRDYYPNLAQVARLDENEALPFMHEVHRAKIVWTVVFKGVVGEANLVIKYNTTFEDAVAGRLPKNGELSLRIRREVAEATGTKGEDATKRLYAALDAIGGAMQVFRDAGWDGKTPPLPQPEQKKKHHKHHGKHSNAADAAAAAAAAGLDEVLEASFEEEFMVQGDRELDHEDDREDEDNEVYEAKDRGSAAAAAAAAGNAGGSAGPSVEAVKLARAAALRQQQQQQQVAGPQVGWMRPWWQQQRSVQLQRLRGGGREEKGPVAS</sequence>
<evidence type="ECO:0000313" key="3">
    <source>
        <dbReference type="Proteomes" id="UP001244341"/>
    </source>
</evidence>
<evidence type="ECO:0000256" key="1">
    <source>
        <dbReference type="SAM" id="MobiDB-lite"/>
    </source>
</evidence>
<gene>
    <name evidence="2" type="ORF">OEZ85_001277</name>
</gene>
<dbReference type="EMBL" id="CP126222">
    <property type="protein sequence ID" value="WIA22899.1"/>
    <property type="molecule type" value="Genomic_DNA"/>
</dbReference>
<feature type="region of interest" description="Disordered" evidence="1">
    <location>
        <begin position="322"/>
        <end position="348"/>
    </location>
</feature>